<dbReference type="EMBL" id="LYCR01000126">
    <property type="protein sequence ID" value="OGM40936.1"/>
    <property type="molecule type" value="Genomic_DNA"/>
</dbReference>
<dbReference type="GeneID" id="34453715"/>
<feature type="transmembrane region" description="Helical" evidence="3">
    <location>
        <begin position="1651"/>
        <end position="1673"/>
    </location>
</feature>
<evidence type="ECO:0000313" key="5">
    <source>
        <dbReference type="EMBL" id="OGM40936.1"/>
    </source>
</evidence>
<keyword evidence="6" id="KW-1185">Reference proteome</keyword>
<dbReference type="InterPro" id="IPR056884">
    <property type="entry name" value="NPHP3-like_N"/>
</dbReference>
<keyword evidence="2" id="KW-0040">ANK repeat</keyword>
<evidence type="ECO:0000259" key="4">
    <source>
        <dbReference type="Pfam" id="PF24883"/>
    </source>
</evidence>
<dbReference type="Gene3D" id="3.40.50.1580">
    <property type="entry name" value="Nucleoside phosphorylase domain"/>
    <property type="match status" value="1"/>
</dbReference>
<reference evidence="5 6" key="1">
    <citation type="journal article" date="2016" name="Genome Biol. Evol.">
        <title>Draft genome sequence of an aflatoxigenic Aspergillus species, A. bombycis.</title>
        <authorList>
            <person name="Moore G.G."/>
            <person name="Mack B.M."/>
            <person name="Beltz S.B."/>
            <person name="Gilbert M.K."/>
        </authorList>
    </citation>
    <scope>NUCLEOTIDE SEQUENCE [LARGE SCALE GENOMIC DNA]</scope>
    <source>
        <strain evidence="6">NRRL 26010</strain>
    </source>
</reference>
<protein>
    <recommendedName>
        <fullName evidence="4">Nephrocystin 3-like N-terminal domain-containing protein</fullName>
    </recommendedName>
</protein>
<dbReference type="SUPFAM" id="SSF48403">
    <property type="entry name" value="Ankyrin repeat"/>
    <property type="match status" value="1"/>
</dbReference>
<evidence type="ECO:0000256" key="3">
    <source>
        <dbReference type="SAM" id="Phobius"/>
    </source>
</evidence>
<dbReference type="InterPro" id="IPR036770">
    <property type="entry name" value="Ankyrin_rpt-contain_sf"/>
</dbReference>
<keyword evidence="3" id="KW-1133">Transmembrane helix</keyword>
<keyword evidence="3" id="KW-0472">Membrane</keyword>
<evidence type="ECO:0000256" key="1">
    <source>
        <dbReference type="ARBA" id="ARBA00022737"/>
    </source>
</evidence>
<dbReference type="PANTHER" id="PTHR46082">
    <property type="entry name" value="ATP/GTP-BINDING PROTEIN-RELATED"/>
    <property type="match status" value="1"/>
</dbReference>
<dbReference type="Gene3D" id="1.25.40.20">
    <property type="entry name" value="Ankyrin repeat-containing domain"/>
    <property type="match status" value="3"/>
</dbReference>
<dbReference type="Proteomes" id="UP000179179">
    <property type="component" value="Unassembled WGS sequence"/>
</dbReference>
<keyword evidence="3" id="KW-0812">Transmembrane</keyword>
<evidence type="ECO:0000313" key="6">
    <source>
        <dbReference type="Proteomes" id="UP000179179"/>
    </source>
</evidence>
<dbReference type="Pfam" id="PF12796">
    <property type="entry name" value="Ank_2"/>
    <property type="match status" value="3"/>
</dbReference>
<comment type="caution">
    <text evidence="5">The sequence shown here is derived from an EMBL/GenBank/DDBJ whole genome shotgun (WGS) entry which is preliminary data.</text>
</comment>
<dbReference type="PANTHER" id="PTHR46082:SF11">
    <property type="entry name" value="AAA+ ATPASE DOMAIN-CONTAINING PROTEIN-RELATED"/>
    <property type="match status" value="1"/>
</dbReference>
<dbReference type="InterPro" id="IPR002110">
    <property type="entry name" value="Ankyrin_rpt"/>
</dbReference>
<proteinExistence type="predicted"/>
<dbReference type="STRING" id="109264.A0A1F7ZN99"/>
<accession>A0A1F7ZN99</accession>
<name>A0A1F7ZN99_9EURO</name>
<dbReference type="SUPFAM" id="SSF53167">
    <property type="entry name" value="Purine and uridine phosphorylases"/>
    <property type="match status" value="1"/>
</dbReference>
<dbReference type="InterPro" id="IPR053137">
    <property type="entry name" value="NLR-like"/>
</dbReference>
<feature type="repeat" description="ANK" evidence="2">
    <location>
        <begin position="1243"/>
        <end position="1267"/>
    </location>
</feature>
<feature type="domain" description="Nephrocystin 3-like N-terminal" evidence="4">
    <location>
        <begin position="600"/>
        <end position="773"/>
    </location>
</feature>
<feature type="repeat" description="ANK" evidence="2">
    <location>
        <begin position="1103"/>
        <end position="1130"/>
    </location>
</feature>
<dbReference type="GO" id="GO:0003824">
    <property type="term" value="F:catalytic activity"/>
    <property type="evidence" value="ECO:0007669"/>
    <property type="project" value="InterPro"/>
</dbReference>
<dbReference type="InterPro" id="IPR035994">
    <property type="entry name" value="Nucleoside_phosphorylase_sf"/>
</dbReference>
<organism evidence="5 6">
    <name type="scientific">Aspergillus bombycis</name>
    <dbReference type="NCBI Taxonomy" id="109264"/>
    <lineage>
        <taxon>Eukaryota</taxon>
        <taxon>Fungi</taxon>
        <taxon>Dikarya</taxon>
        <taxon>Ascomycota</taxon>
        <taxon>Pezizomycotina</taxon>
        <taxon>Eurotiomycetes</taxon>
        <taxon>Eurotiomycetidae</taxon>
        <taxon>Eurotiales</taxon>
        <taxon>Aspergillaceae</taxon>
        <taxon>Aspergillus</taxon>
    </lineage>
</organism>
<dbReference type="GO" id="GO:0009116">
    <property type="term" value="P:nucleoside metabolic process"/>
    <property type="evidence" value="ECO:0007669"/>
    <property type="project" value="InterPro"/>
</dbReference>
<dbReference type="PROSITE" id="PS50297">
    <property type="entry name" value="ANK_REP_REGION"/>
    <property type="match status" value="3"/>
</dbReference>
<dbReference type="SUPFAM" id="SSF52540">
    <property type="entry name" value="P-loop containing nucleoside triphosphate hydrolases"/>
    <property type="match status" value="1"/>
</dbReference>
<evidence type="ECO:0000256" key="2">
    <source>
        <dbReference type="PROSITE-ProRule" id="PRU00023"/>
    </source>
</evidence>
<dbReference type="RefSeq" id="XP_022384653.1">
    <property type="nucleotide sequence ID" value="XM_022537453.1"/>
</dbReference>
<dbReference type="Gene3D" id="3.40.50.300">
    <property type="entry name" value="P-loop containing nucleotide triphosphate hydrolases"/>
    <property type="match status" value="1"/>
</dbReference>
<dbReference type="Pfam" id="PF24883">
    <property type="entry name" value="NPHP3_N"/>
    <property type="match status" value="1"/>
</dbReference>
<dbReference type="InterPro" id="IPR027417">
    <property type="entry name" value="P-loop_NTPase"/>
</dbReference>
<keyword evidence="1" id="KW-0677">Repeat</keyword>
<dbReference type="PROSITE" id="PS50088">
    <property type="entry name" value="ANK_REPEAT"/>
    <property type="match status" value="3"/>
</dbReference>
<gene>
    <name evidence="5" type="ORF">ABOM_010325</name>
</gene>
<dbReference type="SMART" id="SM00248">
    <property type="entry name" value="ANK"/>
    <property type="match status" value="9"/>
</dbReference>
<feature type="repeat" description="ANK" evidence="2">
    <location>
        <begin position="1277"/>
        <end position="1297"/>
    </location>
</feature>
<sequence length="1739" mass="196317">MAESCLPLHKYTVGWVCALPVELAAACKMLDKRHRNLPQDDNDSNLYTLGSIGGHNVVIAGLPGGVTGTTSAAVVATQMKARFKGLRFGLMVGLGGGVSSPDVDIRLGDVVISQPSKRHGGVVQYDFGKTRPGQFERTGFLNSPPPVLLNALTKLQANQLLDEGNMQTYLSQLSTLPHFSRDDVGPDILFESSYEHPEGQMMCEKCDREKIVARAKRGHNEVVLHFGTIASANQVMRDGITRDKLASELGGVLCFEMEAAGLMNNFPCLVIRGICDYSDSHKNKKWQGYAAAAAAAAAKEILSLIPGHVVEEPFTVDEIISLQLAIENVNVDQFLKRIVSVGVRRPCPDLPPVRSDDPKYWWISRNIDFQCWQSSDSSQFLWLSGRSECNIQQATAFQIGKEFNKAPVKPAFVQFHCSDLLPPHYSLIKAISHSLFHQLISNLPANSKDLAIKDFLRCLYSTAVAKSEELTKRIIRIDDKTSKENIIDMIMRLEDSHHWSALKAALTEVKQDLVLVLYHIDLVSPQNIESILDIVTFLKHLVQKATRKVKVLLTSKPNAEIREILAGVPSIEHDKERKECLANLRFNNERYAKIASEHNGSFKWIWNHEQYKKWSKSESSSLLYLQGKPGSGKSTMTKYFTERLLQQVQCTEPAAVAKFFYSYRDGEVQLSHYNMLRSILYDILDQDENFFYHQLQSEYRDQPQPNKRVEWGYESLQRTLSSLETYRSNKRFYLIIDAVDESEENDRRHILELLFNLCCNAKHCVLKVFIASRPVPVLERRISEFHSLIRLQDETQKDILEFSMSFLNRLELSSYLEQAKQYIISHAQGVFLWVKLVGDALIEFDEEGHSKEVVFNFLKSLPTELEEFYTRMLLKITQRNSNILNAIKMLQFVLFTYRPLSTIELLHAIGISGDSFEGHGSSEQDFNERVPQERRILSCGGNFLEITDNNGYKAVQVMHQTAREFFLGGGGLVSHPEFRIKYQDSHSSISIVCLQYLNLCVVNAAQPGTPEETESWTYWQFHFYVEYLEGKPLAKYALCYLKDHLAICLKLAKVQDRISRFREIVKDRHAFYLLSPCLNDYIGHDFPLAEQKGASKRFKDRLLHVASLNGFSTAVEILIAAGADINAKDEKGRTPCSRAAERDHLAVVRILAERKDIAIDLKDENGRTPLSWAAEYAHNDVVSFLMDLPGVEKDSKDSYRRTPVLWAAREGNLSALRLFVRHFETRGAGLNIKDNDLDAKDNFGRTPLSWAAGAGHEAAARILLDEGRVCGNSRDNNGRTPLSLAAENGHEELVRLLAAREDVVTDSKDEDWRTPLSRAAENGHEAVVKFLLNQHDVNADSVDEDGRAPLSWAAEHGHEEIVQMLAGRADVNANNPDTFGRTPLSLAAVHGHEGVSARLATTTVIFASSTAVGNCESLHRGDITVDQCMLATLISGSNRHYDGGADEPLEEEGYVLFSSLPRSLLMSRKSRVAVIVRWSPKATGQFVLFLDLSPSLETEIQIALKTGRWDDPYTWHALLALEVKRQYQHYIDNVVQKVEAICALSHLAMAPEVHDLSVDMADINGALEDAENSMQDIHRQFELQASHAVMSTESSMLRLNCSQKLLLVAKDLNSIRSRVNMLQNYLQTHTMIDSQLIRNEAMRNLQLPEAVIVLMFLFLMYLPSIFVSSLFKMHGFGVINSGQEKGNMLSIDWLYWVITIPLILSGFSMVILCSNPQRRRLYLRWLFWCTFNERPVDEV</sequence>
<feature type="transmembrane region" description="Helical" evidence="3">
    <location>
        <begin position="1693"/>
        <end position="1714"/>
    </location>
</feature>
<dbReference type="OrthoDB" id="20872at2759"/>